<evidence type="ECO:0000256" key="2">
    <source>
        <dbReference type="SAM" id="MobiDB-lite"/>
    </source>
</evidence>
<dbReference type="EMBL" id="CP080507">
    <property type="protein sequence ID" value="QYM79688.1"/>
    <property type="molecule type" value="Genomic_DNA"/>
</dbReference>
<feature type="coiled-coil region" evidence="1">
    <location>
        <begin position="181"/>
        <end position="208"/>
    </location>
</feature>
<keyword evidence="4" id="KW-1185">Reference proteome</keyword>
<feature type="compositionally biased region" description="Pro residues" evidence="2">
    <location>
        <begin position="310"/>
        <end position="322"/>
    </location>
</feature>
<accession>A0A8F9XKH1</accession>
<dbReference type="AlphaFoldDB" id="A0A8F9XKH1"/>
<feature type="region of interest" description="Disordered" evidence="2">
    <location>
        <begin position="122"/>
        <end position="174"/>
    </location>
</feature>
<feature type="region of interest" description="Disordered" evidence="2">
    <location>
        <begin position="304"/>
        <end position="328"/>
    </location>
</feature>
<dbReference type="InterPro" id="IPR051474">
    <property type="entry name" value="Anti-sigma-K/W_factor"/>
</dbReference>
<dbReference type="GO" id="GO:0006417">
    <property type="term" value="P:regulation of translation"/>
    <property type="evidence" value="ECO:0007669"/>
    <property type="project" value="TreeGrafter"/>
</dbReference>
<dbReference type="KEGG" id="ole:K0B96_03445"/>
<dbReference type="GO" id="GO:0016989">
    <property type="term" value="F:sigma factor antagonist activity"/>
    <property type="evidence" value="ECO:0007669"/>
    <property type="project" value="TreeGrafter"/>
</dbReference>
<dbReference type="Proteomes" id="UP000825051">
    <property type="component" value="Chromosome"/>
</dbReference>
<sequence>MSEDLREEAFYYLLDALEPERRAAFEERLAREEMARAALRAVADGCAYFAGETAPAEAMAAADQRGVLMALRAETAPKPLAVVRSAPGRGGRWAWPLAAAVLLGLNAWQFFGGGAVVTTGRVGRGGKEAVGDRRKAGEDREALANGSATDGAARGRDARAGESGTGVGRDGGSAAKELQRLTTLRGDYAKLERASETLRAEYDDIIRRLAQRALVEHGVGRLAAMELVDPASYARGERKGLMDLARGILTQPGIVAVGPATTTPPPATPAPEAPEQKSVVVLPGEVASWGGQGVTAAVPLTTGGSTAVPVTPPMTTSPPPTATPESAGAPQSAYAWSVFDEAEHQGYLNLYHLPTVPEGQSLQLWVKPADSTIYERVGEVPAEFYGHSGSVYYQLPETSATPVEILVTQEPKGAPPEAPTGPEVLHGP</sequence>
<feature type="compositionally biased region" description="Basic and acidic residues" evidence="2">
    <location>
        <begin position="125"/>
        <end position="142"/>
    </location>
</feature>
<evidence type="ECO:0000313" key="4">
    <source>
        <dbReference type="Proteomes" id="UP000825051"/>
    </source>
</evidence>
<dbReference type="PANTHER" id="PTHR37461">
    <property type="entry name" value="ANTI-SIGMA-K FACTOR RSKA"/>
    <property type="match status" value="1"/>
</dbReference>
<evidence type="ECO:0000313" key="3">
    <source>
        <dbReference type="EMBL" id="QYM79688.1"/>
    </source>
</evidence>
<protein>
    <recommendedName>
        <fullName evidence="5">Anti-sigma-K factor rskA</fullName>
    </recommendedName>
</protein>
<dbReference type="PANTHER" id="PTHR37461:SF1">
    <property type="entry name" value="ANTI-SIGMA-K FACTOR RSKA"/>
    <property type="match status" value="1"/>
</dbReference>
<feature type="region of interest" description="Disordered" evidence="2">
    <location>
        <begin position="409"/>
        <end position="428"/>
    </location>
</feature>
<keyword evidence="1" id="KW-0175">Coiled coil</keyword>
<gene>
    <name evidence="3" type="ORF">K0B96_03445</name>
</gene>
<evidence type="ECO:0008006" key="5">
    <source>
        <dbReference type="Google" id="ProtNLM"/>
    </source>
</evidence>
<organism evidence="3 4">
    <name type="scientific">Horticoccus luteus</name>
    <dbReference type="NCBI Taxonomy" id="2862869"/>
    <lineage>
        <taxon>Bacteria</taxon>
        <taxon>Pseudomonadati</taxon>
        <taxon>Verrucomicrobiota</taxon>
        <taxon>Opitutia</taxon>
        <taxon>Opitutales</taxon>
        <taxon>Opitutaceae</taxon>
        <taxon>Horticoccus</taxon>
    </lineage>
</organism>
<evidence type="ECO:0000256" key="1">
    <source>
        <dbReference type="SAM" id="Coils"/>
    </source>
</evidence>
<dbReference type="RefSeq" id="WP_220163886.1">
    <property type="nucleotide sequence ID" value="NZ_CP080507.1"/>
</dbReference>
<name>A0A8F9XKH1_9BACT</name>
<reference evidence="3" key="1">
    <citation type="submission" date="2021-08" db="EMBL/GenBank/DDBJ databases">
        <title>Genome of a novel bacterium of the phylum Verrucomicrobia, Oleiharenicola sp. KSB-15.</title>
        <authorList>
            <person name="Chung J.-H."/>
            <person name="Ahn J.-H."/>
            <person name="Yoon Y."/>
            <person name="Kim D.-Y."/>
            <person name="An S.-H."/>
            <person name="Park I."/>
            <person name="Yeon J."/>
        </authorList>
    </citation>
    <scope>NUCLEOTIDE SEQUENCE</scope>
    <source>
        <strain evidence="3">KSB-15</strain>
    </source>
</reference>
<proteinExistence type="predicted"/>